<geneLocation type="chloroplast" evidence="10"/>
<comment type="similarity">
    <text evidence="3">Belongs to the Ycf4 family.</text>
</comment>
<proteinExistence type="inferred from homology"/>
<comment type="function">
    <text evidence="1">Seems to be required for the assembly of the photosystem I complex.</text>
</comment>
<keyword evidence="10" id="KW-0150">Chloroplast</keyword>
<dbReference type="GO" id="GO:0015979">
    <property type="term" value="P:photosynthesis"/>
    <property type="evidence" value="ECO:0007669"/>
    <property type="project" value="UniProtKB-KW"/>
</dbReference>
<keyword evidence="8 9" id="KW-0472">Membrane</keyword>
<comment type="subcellular location">
    <subcellularLocation>
        <location evidence="2">Membrane</location>
        <topology evidence="2">Multi-pass membrane protein</topology>
    </subcellularLocation>
</comment>
<accession>A0A7R6QUP4</accession>
<dbReference type="AlphaFoldDB" id="A0A7R6QUP4"/>
<evidence type="ECO:0000256" key="7">
    <source>
        <dbReference type="ARBA" id="ARBA00022989"/>
    </source>
</evidence>
<protein>
    <recommendedName>
        <fullName evidence="4">Photosystem I assembly protein Ycf4</fullName>
    </recommendedName>
</protein>
<feature type="transmembrane region" description="Helical" evidence="9">
    <location>
        <begin position="112"/>
        <end position="128"/>
    </location>
</feature>
<dbReference type="EMBL" id="LC517993">
    <property type="protein sequence ID" value="BBU53524.1"/>
    <property type="molecule type" value="Genomic_DNA"/>
</dbReference>
<evidence type="ECO:0000256" key="5">
    <source>
        <dbReference type="ARBA" id="ARBA00022531"/>
    </source>
</evidence>
<organism evidence="10">
    <name type="scientific">Lathyrus ochrus</name>
    <name type="common">Cyprus-vetch</name>
    <name type="synonym">Pisum ochrus</name>
    <dbReference type="NCBI Taxonomy" id="3858"/>
    <lineage>
        <taxon>Eukaryota</taxon>
        <taxon>Viridiplantae</taxon>
        <taxon>Streptophyta</taxon>
        <taxon>Embryophyta</taxon>
        <taxon>Tracheophyta</taxon>
        <taxon>Spermatophyta</taxon>
        <taxon>Magnoliopsida</taxon>
        <taxon>eudicotyledons</taxon>
        <taxon>Gunneridae</taxon>
        <taxon>Pentapetalae</taxon>
        <taxon>rosids</taxon>
        <taxon>fabids</taxon>
        <taxon>Fabales</taxon>
        <taxon>Fabaceae</taxon>
        <taxon>Papilionoideae</taxon>
        <taxon>50 kb inversion clade</taxon>
        <taxon>NPAAA clade</taxon>
        <taxon>Hologalegina</taxon>
        <taxon>IRL clade</taxon>
        <taxon>Fabeae</taxon>
        <taxon>Lathyrus</taxon>
    </lineage>
</organism>
<dbReference type="Pfam" id="PF02392">
    <property type="entry name" value="Ycf4"/>
    <property type="match status" value="1"/>
</dbReference>
<name>A0A7R6QUP4_LATOC</name>
<evidence type="ECO:0000256" key="6">
    <source>
        <dbReference type="ARBA" id="ARBA00022692"/>
    </source>
</evidence>
<evidence type="ECO:0000256" key="4">
    <source>
        <dbReference type="ARBA" id="ARBA00015395"/>
    </source>
</evidence>
<feature type="transmembrane region" description="Helical" evidence="9">
    <location>
        <begin position="34"/>
        <end position="56"/>
    </location>
</feature>
<keyword evidence="10" id="KW-0934">Plastid</keyword>
<keyword evidence="7 9" id="KW-1133">Transmembrane helix</keyword>
<evidence type="ECO:0000256" key="9">
    <source>
        <dbReference type="SAM" id="Phobius"/>
    </source>
</evidence>
<evidence type="ECO:0000313" key="10">
    <source>
        <dbReference type="EMBL" id="BBU53524.1"/>
    </source>
</evidence>
<reference evidence="10" key="1">
    <citation type="submission" date="2020-01" db="EMBL/GenBank/DDBJ databases">
        <title>Extensive survey of the ycf4 plastid gene throughout the IRLC legumes: robust evidence of its locus and lineage specific accelerated rate of evolution, pseudogenization and gene loss in the tribe Fabeae.</title>
        <authorList>
            <person name="Moghaddam M."/>
            <person name="Kazempour-Osaloo Sh."/>
        </authorList>
    </citation>
    <scope>NUCLEOTIDE SEQUENCE</scope>
</reference>
<evidence type="ECO:0000256" key="1">
    <source>
        <dbReference type="ARBA" id="ARBA00002862"/>
    </source>
</evidence>
<sequence>MKNSMEKRTLTLLNFYRVNKKAIYMDINVPVIKVNILLGALKNMVGFAVLSLWICVEKVIRRLSKNRGFRSYLSENAWIDRIPGSRNSTNIFFGYFHLLQSLWRVYRLVCNYYGRTFLAFMPVNWIFVPPDKRVWLLFYAIGSIALCLWCLVLIYCNLRSGFNLFDKKHLVVYITRYGFFGKGRCIVSQVPMKEIKCLILKTDPDRHDVLYMKTRKQGTLPLTPVKDSPVCNLRQNGVELSRFLSVRLIIVEPELRQIKKARIA</sequence>
<dbReference type="GO" id="GO:0009522">
    <property type="term" value="C:photosystem I"/>
    <property type="evidence" value="ECO:0007669"/>
    <property type="project" value="InterPro"/>
</dbReference>
<evidence type="ECO:0000256" key="2">
    <source>
        <dbReference type="ARBA" id="ARBA00004141"/>
    </source>
</evidence>
<feature type="transmembrane region" description="Helical" evidence="9">
    <location>
        <begin position="134"/>
        <end position="158"/>
    </location>
</feature>
<evidence type="ECO:0000256" key="8">
    <source>
        <dbReference type="ARBA" id="ARBA00023136"/>
    </source>
</evidence>
<keyword evidence="6 9" id="KW-0812">Transmembrane</keyword>
<evidence type="ECO:0000256" key="3">
    <source>
        <dbReference type="ARBA" id="ARBA00008198"/>
    </source>
</evidence>
<keyword evidence="5" id="KW-0602">Photosynthesis</keyword>
<dbReference type="InterPro" id="IPR003359">
    <property type="entry name" value="PSI_Ycf4_assembly"/>
</dbReference>
<gene>
    <name evidence="10" type="primary">ycf4</name>
</gene>